<dbReference type="Proteomes" id="UP000005239">
    <property type="component" value="Unassembled WGS sequence"/>
</dbReference>
<reference evidence="1" key="2">
    <citation type="submission" date="2022-06" db="UniProtKB">
        <authorList>
            <consortium name="EnsemblMetazoa"/>
        </authorList>
    </citation>
    <scope>IDENTIFICATION</scope>
    <source>
        <strain evidence="1">PS312</strain>
    </source>
</reference>
<keyword evidence="2" id="KW-1185">Reference proteome</keyword>
<protein>
    <submittedName>
        <fullName evidence="1">Uncharacterized protein</fullName>
    </submittedName>
</protein>
<evidence type="ECO:0000313" key="2">
    <source>
        <dbReference type="Proteomes" id="UP000005239"/>
    </source>
</evidence>
<accession>A0A8R1URJ3</accession>
<accession>A0A2A6B5Y0</accession>
<organism evidence="1 2">
    <name type="scientific">Pristionchus pacificus</name>
    <name type="common">Parasitic nematode worm</name>
    <dbReference type="NCBI Taxonomy" id="54126"/>
    <lineage>
        <taxon>Eukaryota</taxon>
        <taxon>Metazoa</taxon>
        <taxon>Ecdysozoa</taxon>
        <taxon>Nematoda</taxon>
        <taxon>Chromadorea</taxon>
        <taxon>Rhabditida</taxon>
        <taxon>Rhabditina</taxon>
        <taxon>Diplogasteromorpha</taxon>
        <taxon>Diplogasteroidea</taxon>
        <taxon>Neodiplogasteridae</taxon>
        <taxon>Pristionchus</taxon>
    </lineage>
</organism>
<sequence length="371" mass="43054">MSDVEELFCQIFIPEILSSILRNLTLKERRNLRACSKFLEDAVSRSDMHICGPQLGYRRAIWRDSNTMCISANFTRRADLRIVELALSLGGSAILKTRNKDELYSEDNYYLALAELLRLRKRLCSRIFVDRINFNIVPMDYIVSLLGSCVFNDLTIIVKKGGYCHGVINLLRKYESKDVILNLHGFTIDIHTLLSINRMEELTILNRYAISENDFIEMVKNGHSNLKLPVKTSSSTFIQDVIKNMSKSDYQWVEFKVGLGVAEFFLLQIGFIWDDSRGFMMRIGPSDYTTVRNYKREYSSYLIADFRRTCGLKLEISFPKYRPGLERRRPKLVRITICRDPSVSDCAQCKSKHCAYEYHDDKHMRTAPPLN</sequence>
<evidence type="ECO:0000313" key="1">
    <source>
        <dbReference type="EnsemblMetazoa" id="PPA35285.1"/>
    </source>
</evidence>
<dbReference type="AlphaFoldDB" id="A0A2A6B5Y0"/>
<dbReference type="EnsemblMetazoa" id="PPA35285.1">
    <property type="protein sequence ID" value="PPA35285.1"/>
    <property type="gene ID" value="WBGene00273654"/>
</dbReference>
<gene>
    <name evidence="1" type="primary">WBGene00273654</name>
</gene>
<name>A0A2A6B5Y0_PRIPA</name>
<proteinExistence type="predicted"/>
<reference evidence="2" key="1">
    <citation type="journal article" date="2008" name="Nat. Genet.">
        <title>The Pristionchus pacificus genome provides a unique perspective on nematode lifestyle and parasitism.</title>
        <authorList>
            <person name="Dieterich C."/>
            <person name="Clifton S.W."/>
            <person name="Schuster L.N."/>
            <person name="Chinwalla A."/>
            <person name="Delehaunty K."/>
            <person name="Dinkelacker I."/>
            <person name="Fulton L."/>
            <person name="Fulton R."/>
            <person name="Godfrey J."/>
            <person name="Minx P."/>
            <person name="Mitreva M."/>
            <person name="Roeseler W."/>
            <person name="Tian H."/>
            <person name="Witte H."/>
            <person name="Yang S.P."/>
            <person name="Wilson R.K."/>
            <person name="Sommer R.J."/>
        </authorList>
    </citation>
    <scope>NUCLEOTIDE SEQUENCE [LARGE SCALE GENOMIC DNA]</scope>
    <source>
        <strain evidence="2">PS312</strain>
    </source>
</reference>